<proteinExistence type="predicted"/>
<reference evidence="1 2" key="1">
    <citation type="journal article" date="2018" name="Genomics">
        <title>Molecular footprints of inshore aquatic adaptation in Indo-Pacific humpback dolphin (Sousa chinensis).</title>
        <authorList>
            <person name="Ming Y."/>
            <person name="Jian J."/>
            <person name="Yu F."/>
            <person name="Yu X."/>
            <person name="Wang J."/>
            <person name="Liu W."/>
        </authorList>
    </citation>
    <scope>NUCLEOTIDE SEQUENCE [LARGE SCALE GENOMIC DNA]</scope>
    <source>
        <strain evidence="1">MY-2018</strain>
        <tissue evidence="1">Skin</tissue>
    </source>
</reference>
<dbReference type="Proteomes" id="UP000295264">
    <property type="component" value="Unassembled WGS sequence"/>
</dbReference>
<protein>
    <submittedName>
        <fullName evidence="1">Uncharacterized protein</fullName>
    </submittedName>
</protein>
<gene>
    <name evidence="1" type="ORF">DBR06_SOUSAS43510008</name>
</gene>
<dbReference type="EMBL" id="QWLN02007219">
    <property type="protein sequence ID" value="TEA35641.1"/>
    <property type="molecule type" value="Genomic_DNA"/>
</dbReference>
<accession>A0A484GJK0</accession>
<keyword evidence="2" id="KW-1185">Reference proteome</keyword>
<evidence type="ECO:0000313" key="1">
    <source>
        <dbReference type="EMBL" id="TEA35641.1"/>
    </source>
</evidence>
<dbReference type="AlphaFoldDB" id="A0A484GJK0"/>
<sequence>MLQTLKYAYLSSGYTAHKQGRPLWRTPLDPEEGSATLAVAVRRGGEPRLKYDPEQ</sequence>
<name>A0A484GJK0_SOUCH</name>
<organism evidence="1 2">
    <name type="scientific">Sousa chinensis</name>
    <name type="common">Indo-pacific humpbacked dolphin</name>
    <name type="synonym">Steno chinensis</name>
    <dbReference type="NCBI Taxonomy" id="103600"/>
    <lineage>
        <taxon>Eukaryota</taxon>
        <taxon>Metazoa</taxon>
        <taxon>Chordata</taxon>
        <taxon>Craniata</taxon>
        <taxon>Vertebrata</taxon>
        <taxon>Euteleostomi</taxon>
        <taxon>Mammalia</taxon>
        <taxon>Eutheria</taxon>
        <taxon>Laurasiatheria</taxon>
        <taxon>Artiodactyla</taxon>
        <taxon>Whippomorpha</taxon>
        <taxon>Cetacea</taxon>
        <taxon>Odontoceti</taxon>
        <taxon>Delphinidae</taxon>
        <taxon>Sousa</taxon>
    </lineage>
</organism>
<evidence type="ECO:0000313" key="2">
    <source>
        <dbReference type="Proteomes" id="UP000295264"/>
    </source>
</evidence>
<comment type="caution">
    <text evidence="1">The sequence shown here is derived from an EMBL/GenBank/DDBJ whole genome shotgun (WGS) entry which is preliminary data.</text>
</comment>
<feature type="non-terminal residue" evidence="1">
    <location>
        <position position="55"/>
    </location>
</feature>